<keyword evidence="1 3" id="KW-0853">WD repeat</keyword>
<dbReference type="AlphaFoldDB" id="A0A0C2WWM5"/>
<dbReference type="PROSITE" id="PS50082">
    <property type="entry name" value="WD_REPEATS_2"/>
    <property type="match status" value="14"/>
</dbReference>
<dbReference type="Pfam" id="PF00400">
    <property type="entry name" value="WD40"/>
    <property type="match status" value="10"/>
</dbReference>
<dbReference type="InterPro" id="IPR050349">
    <property type="entry name" value="WD_LIS1/nudF_dynein_reg"/>
</dbReference>
<feature type="repeat" description="WD" evidence="3">
    <location>
        <begin position="1012"/>
        <end position="1053"/>
    </location>
</feature>
<feature type="repeat" description="WD" evidence="3">
    <location>
        <begin position="1098"/>
        <end position="1139"/>
    </location>
</feature>
<dbReference type="Gene3D" id="2.130.10.10">
    <property type="entry name" value="YVTN repeat-like/Quinoprotein amine dehydrogenase"/>
    <property type="match status" value="6"/>
</dbReference>
<feature type="repeat" description="WD" evidence="3">
    <location>
        <begin position="1141"/>
        <end position="1175"/>
    </location>
</feature>
<feature type="repeat" description="WD" evidence="3">
    <location>
        <begin position="668"/>
        <end position="709"/>
    </location>
</feature>
<evidence type="ECO:0000256" key="3">
    <source>
        <dbReference type="PROSITE-ProRule" id="PRU00221"/>
    </source>
</evidence>
<dbReference type="InterPro" id="IPR001680">
    <property type="entry name" value="WD40_rpt"/>
</dbReference>
<sequence>MYGDTILAKLKPLNLECGSPIGECMAGTRGDILSVILDWAVDINAPNIFWLEGYPGIGKSAIATTLVENFRKSNRLGSSFFFRRELANAMTVNALWRTVAHDLGRRYPSIRKHLIAKMSANDNIITTTNVDTLFNELIHEASVACDQMSTEESPIIVIDALDECGGLDGQHSVQRINMMRTLKTWSTLPKTFKLLVTSRHEPDIAFLFANTNHRSLEIPTGDGGYIYPNNDIEKFLEYHFGRIAAQYENALPAGWPGYQVIKQLVKMSNGIFIYVVTILKILSQGEPREQLSRILAGAGAGGLTTLYSWILRTSFSDPSEKVVESLHSIVGTIILAKDPLLTSSIGELCSIDYSAVKYILNGLQSVMYTGEIPRFKHQSFVDFLTDKTRFPSVFLIDLKHERRSLAIKGLRVMKKHLHFNICELKSSYDRNSDIPDLEIRIGRHLTPHVCYSAVFWASHLADISFDHEIFDLLQDFMQNRFLFWLEVLSLTKRVNIGSGAMQSLIDWLRVGNQDDHMAKDMKEFLATFGGAISQSAPHIYVSALPLMPRNSAIWKQYIGRYPRTINVRCGGQMEWSAIQNMLMGHTDYVNCVAFSPDGRCIVSGSRDTTIRVWDAETGEVVTGPFKGHTDSVNSVEFSPDGRRIVSGSQDATIRVWDTETGELVAGPFKWRTHSVSCVAFSPNGRCIVSGSRDWTVRVWDAETGEVVTGPFEGHTDWVNCVTFSPDGRRIASGSHDRTARVWDVWTGKVIAGPFEGHTDSVNSIAFSPDGRRIVSGSRDWTVQVWDAKTGEVVTGPFKGHTDWVNCVAFSPNGKKIVSGSYDRTVRVWNAKTGKLVTGPFDGHTDSVNSVCFSPDGRRIVSGSRDRVVRVWDAEMGRLVASPLKGHTDWVNSVGFSADGRRIVSGSYDRTVRVWNAKTGKAVAGPFEGHTHSVNSVAFLPNGRCIISGSTDRTIRVWDAKTGKMVAGPFEGHTHSANSMAFSPDGRRIFSGSYDRTVQVWDAETGEVVVGPFEGHTDWVNSVAFSPDGRCIVSGSYDGTVQVWDAENGEAVAGPFKGRTHSVNCVAFSPNGRSIVTGSIDKTVQVWSVETGEVVAGPFKGHTSWVNSVAFSPDGRCIVSGSHDTTVRVWDAETGEVVAGPFEGHTHSVNCVAFSPNGRRIVSASDDTMLRVWNLKACGFLMCLLHFTNSSRMVDGWMLGPKSELLFWVPPTLRTGLWRPGNTAIIGKLVTKLGFGNFAHGEFWTNCANSGGLEIQ</sequence>
<dbReference type="Gene3D" id="3.40.50.300">
    <property type="entry name" value="P-loop containing nucleotide triphosphate hydrolases"/>
    <property type="match status" value="1"/>
</dbReference>
<feature type="repeat" description="WD" evidence="3">
    <location>
        <begin position="754"/>
        <end position="795"/>
    </location>
</feature>
<reference evidence="6 7" key="1">
    <citation type="submission" date="2014-04" db="EMBL/GenBank/DDBJ databases">
        <authorList>
            <consortium name="DOE Joint Genome Institute"/>
            <person name="Kuo A."/>
            <person name="Zuccaro A."/>
            <person name="Kohler A."/>
            <person name="Nagy L.G."/>
            <person name="Floudas D."/>
            <person name="Copeland A."/>
            <person name="Barry K.W."/>
            <person name="Cichocki N."/>
            <person name="Veneault-Fourrey C."/>
            <person name="LaButti K."/>
            <person name="Lindquist E.A."/>
            <person name="Lipzen A."/>
            <person name="Lundell T."/>
            <person name="Morin E."/>
            <person name="Murat C."/>
            <person name="Sun H."/>
            <person name="Tunlid A."/>
            <person name="Henrissat B."/>
            <person name="Grigoriev I.V."/>
            <person name="Hibbett D.S."/>
            <person name="Martin F."/>
            <person name="Nordberg H.P."/>
            <person name="Cantor M.N."/>
            <person name="Hua S.X."/>
        </authorList>
    </citation>
    <scope>NUCLEOTIDE SEQUENCE [LARGE SCALE GENOMIC DNA]</scope>
    <source>
        <strain evidence="6 7">MAFF 305830</strain>
    </source>
</reference>
<feature type="repeat" description="WD" evidence="3">
    <location>
        <begin position="883"/>
        <end position="924"/>
    </location>
</feature>
<dbReference type="InterPro" id="IPR020472">
    <property type="entry name" value="WD40_PAC1"/>
</dbReference>
<dbReference type="Pfam" id="PF24883">
    <property type="entry name" value="NPHP3_N"/>
    <property type="match status" value="1"/>
</dbReference>
<feature type="repeat" description="WD" evidence="3">
    <location>
        <begin position="840"/>
        <end position="881"/>
    </location>
</feature>
<dbReference type="PROSITE" id="PS00678">
    <property type="entry name" value="WD_REPEATS_1"/>
    <property type="match status" value="12"/>
</dbReference>
<evidence type="ECO:0000256" key="1">
    <source>
        <dbReference type="ARBA" id="ARBA00022574"/>
    </source>
</evidence>
<proteinExistence type="predicted"/>
<dbReference type="PANTHER" id="PTHR44129">
    <property type="entry name" value="WD REPEAT-CONTAINING PROTEIN POP1"/>
    <property type="match status" value="1"/>
</dbReference>
<dbReference type="InterPro" id="IPR027417">
    <property type="entry name" value="P-loop_NTPase"/>
</dbReference>
<dbReference type="CDD" id="cd00200">
    <property type="entry name" value="WD40"/>
    <property type="match status" value="2"/>
</dbReference>
<feature type="repeat" description="WD" evidence="3">
    <location>
        <begin position="969"/>
        <end position="1010"/>
    </location>
</feature>
<dbReference type="Proteomes" id="UP000054097">
    <property type="component" value="Unassembled WGS sequence"/>
</dbReference>
<evidence type="ECO:0000313" key="7">
    <source>
        <dbReference type="Proteomes" id="UP000054097"/>
    </source>
</evidence>
<feature type="domain" description="Nephrocystin 3-like N-terminal" evidence="5">
    <location>
        <begin position="37"/>
        <end position="199"/>
    </location>
</feature>
<feature type="repeat" description="WD" evidence="3">
    <location>
        <begin position="582"/>
        <end position="623"/>
    </location>
</feature>
<accession>A0A0C2WWM5</accession>
<evidence type="ECO:0000259" key="4">
    <source>
        <dbReference type="Pfam" id="PF23414"/>
    </source>
</evidence>
<dbReference type="SMART" id="SM00320">
    <property type="entry name" value="WD40"/>
    <property type="match status" value="14"/>
</dbReference>
<evidence type="ECO:0000259" key="5">
    <source>
        <dbReference type="Pfam" id="PF24883"/>
    </source>
</evidence>
<organism evidence="6 7">
    <name type="scientific">Serendipita vermifera MAFF 305830</name>
    <dbReference type="NCBI Taxonomy" id="933852"/>
    <lineage>
        <taxon>Eukaryota</taxon>
        <taxon>Fungi</taxon>
        <taxon>Dikarya</taxon>
        <taxon>Basidiomycota</taxon>
        <taxon>Agaricomycotina</taxon>
        <taxon>Agaricomycetes</taxon>
        <taxon>Sebacinales</taxon>
        <taxon>Serendipitaceae</taxon>
        <taxon>Serendipita</taxon>
    </lineage>
</organism>
<dbReference type="HOGENOM" id="CLU_000288_6_3_1"/>
<dbReference type="PROSITE" id="PS50294">
    <property type="entry name" value="WD_REPEATS_REGION"/>
    <property type="match status" value="14"/>
</dbReference>
<dbReference type="Pfam" id="PF23414">
    <property type="entry name" value="Beta-prop_EML_2"/>
    <property type="match status" value="1"/>
</dbReference>
<gene>
    <name evidence="6" type="ORF">M408DRAFT_324867</name>
</gene>
<dbReference type="SUPFAM" id="SSF50978">
    <property type="entry name" value="WD40 repeat-like"/>
    <property type="match status" value="2"/>
</dbReference>
<dbReference type="SUPFAM" id="SSF52540">
    <property type="entry name" value="P-loop containing nucleoside triphosphate hydrolases"/>
    <property type="match status" value="1"/>
</dbReference>
<dbReference type="InterPro" id="IPR055442">
    <property type="entry name" value="Beta-prop_EML-like_2nd"/>
</dbReference>
<dbReference type="InterPro" id="IPR015943">
    <property type="entry name" value="WD40/YVTN_repeat-like_dom_sf"/>
</dbReference>
<feature type="repeat" description="WD" evidence="3">
    <location>
        <begin position="711"/>
        <end position="752"/>
    </location>
</feature>
<feature type="domain" description="EML-like second beta-propeller" evidence="4">
    <location>
        <begin position="979"/>
        <end position="1137"/>
    </location>
</feature>
<dbReference type="InterPro" id="IPR056884">
    <property type="entry name" value="NPHP3-like_N"/>
</dbReference>
<name>A0A0C2WWM5_SERVB</name>
<dbReference type="OrthoDB" id="163438at2759"/>
<keyword evidence="2" id="KW-0677">Repeat</keyword>
<dbReference type="PRINTS" id="PR00320">
    <property type="entry name" value="GPROTEINBRPT"/>
</dbReference>
<evidence type="ECO:0000313" key="6">
    <source>
        <dbReference type="EMBL" id="KIM21762.1"/>
    </source>
</evidence>
<reference evidence="7" key="2">
    <citation type="submission" date="2015-01" db="EMBL/GenBank/DDBJ databases">
        <title>Evolutionary Origins and Diversification of the Mycorrhizal Mutualists.</title>
        <authorList>
            <consortium name="DOE Joint Genome Institute"/>
            <consortium name="Mycorrhizal Genomics Consortium"/>
            <person name="Kohler A."/>
            <person name="Kuo A."/>
            <person name="Nagy L.G."/>
            <person name="Floudas D."/>
            <person name="Copeland A."/>
            <person name="Barry K.W."/>
            <person name="Cichocki N."/>
            <person name="Veneault-Fourrey C."/>
            <person name="LaButti K."/>
            <person name="Lindquist E.A."/>
            <person name="Lipzen A."/>
            <person name="Lundell T."/>
            <person name="Morin E."/>
            <person name="Murat C."/>
            <person name="Riley R."/>
            <person name="Ohm R."/>
            <person name="Sun H."/>
            <person name="Tunlid A."/>
            <person name="Henrissat B."/>
            <person name="Grigoriev I.V."/>
            <person name="Hibbett D.S."/>
            <person name="Martin F."/>
        </authorList>
    </citation>
    <scope>NUCLEOTIDE SEQUENCE [LARGE SCALE GENOMIC DNA]</scope>
    <source>
        <strain evidence="7">MAFF 305830</strain>
    </source>
</reference>
<keyword evidence="7" id="KW-1185">Reference proteome</keyword>
<feature type="repeat" description="WD" evidence="3">
    <location>
        <begin position="625"/>
        <end position="666"/>
    </location>
</feature>
<dbReference type="InterPro" id="IPR036322">
    <property type="entry name" value="WD40_repeat_dom_sf"/>
</dbReference>
<dbReference type="InterPro" id="IPR019775">
    <property type="entry name" value="WD40_repeat_CS"/>
</dbReference>
<evidence type="ECO:0000256" key="2">
    <source>
        <dbReference type="ARBA" id="ARBA00022737"/>
    </source>
</evidence>
<protein>
    <submittedName>
        <fullName evidence="6">Uncharacterized protein</fullName>
    </submittedName>
</protein>
<feature type="repeat" description="WD" evidence="3">
    <location>
        <begin position="926"/>
        <end position="967"/>
    </location>
</feature>
<feature type="repeat" description="WD" evidence="3">
    <location>
        <begin position="1055"/>
        <end position="1096"/>
    </location>
</feature>
<feature type="repeat" description="WD" evidence="3">
    <location>
        <begin position="797"/>
        <end position="838"/>
    </location>
</feature>
<dbReference type="EMBL" id="KN824372">
    <property type="protein sequence ID" value="KIM21762.1"/>
    <property type="molecule type" value="Genomic_DNA"/>
</dbReference>
<dbReference type="STRING" id="933852.A0A0C2WWM5"/>